<evidence type="ECO:0000256" key="5">
    <source>
        <dbReference type="ARBA" id="ARBA00022801"/>
    </source>
</evidence>
<evidence type="ECO:0000256" key="1">
    <source>
        <dbReference type="ARBA" id="ARBA00022679"/>
    </source>
</evidence>
<keyword evidence="1" id="KW-0808">Transferase</keyword>
<evidence type="ECO:0000313" key="9">
    <source>
        <dbReference type="EMBL" id="RDY09308.1"/>
    </source>
</evidence>
<accession>A0A371I2R1</accession>
<evidence type="ECO:0000259" key="8">
    <source>
        <dbReference type="Pfam" id="PF17921"/>
    </source>
</evidence>
<dbReference type="InterPro" id="IPR041373">
    <property type="entry name" value="RT_RNaseH"/>
</dbReference>
<keyword evidence="3" id="KW-0540">Nuclease</keyword>
<organism evidence="9 10">
    <name type="scientific">Mucuna pruriens</name>
    <name type="common">Velvet bean</name>
    <name type="synonym">Dolichos pruriens</name>
    <dbReference type="NCBI Taxonomy" id="157652"/>
    <lineage>
        <taxon>Eukaryota</taxon>
        <taxon>Viridiplantae</taxon>
        <taxon>Streptophyta</taxon>
        <taxon>Embryophyta</taxon>
        <taxon>Tracheophyta</taxon>
        <taxon>Spermatophyta</taxon>
        <taxon>Magnoliopsida</taxon>
        <taxon>eudicotyledons</taxon>
        <taxon>Gunneridae</taxon>
        <taxon>Pentapetalae</taxon>
        <taxon>rosids</taxon>
        <taxon>fabids</taxon>
        <taxon>Fabales</taxon>
        <taxon>Fabaceae</taxon>
        <taxon>Papilionoideae</taxon>
        <taxon>50 kb inversion clade</taxon>
        <taxon>NPAAA clade</taxon>
        <taxon>indigoferoid/millettioid clade</taxon>
        <taxon>Phaseoleae</taxon>
        <taxon>Mucuna</taxon>
    </lineage>
</organism>
<keyword evidence="2" id="KW-0548">Nucleotidyltransferase</keyword>
<evidence type="ECO:0008006" key="11">
    <source>
        <dbReference type="Google" id="ProtNLM"/>
    </source>
</evidence>
<dbReference type="EMBL" id="QJKJ01001078">
    <property type="protein sequence ID" value="RDY09308.1"/>
    <property type="molecule type" value="Genomic_DNA"/>
</dbReference>
<reference evidence="9" key="1">
    <citation type="submission" date="2018-05" db="EMBL/GenBank/DDBJ databases">
        <title>Draft genome of Mucuna pruriens seed.</title>
        <authorList>
            <person name="Nnadi N.E."/>
            <person name="Vos R."/>
            <person name="Hasami M.H."/>
            <person name="Devisetty U.K."/>
            <person name="Aguiy J.C."/>
        </authorList>
    </citation>
    <scope>NUCLEOTIDE SEQUENCE [LARGE SCALE GENOMIC DNA]</scope>
    <source>
        <strain evidence="9">JCA_2017</strain>
    </source>
</reference>
<dbReference type="Gene3D" id="1.10.340.70">
    <property type="match status" value="1"/>
</dbReference>
<feature type="domain" description="Reverse transcriptase RNase H-like" evidence="7">
    <location>
        <begin position="8"/>
        <end position="70"/>
    </location>
</feature>
<dbReference type="CDD" id="cd09274">
    <property type="entry name" value="RNase_HI_RT_Ty3"/>
    <property type="match status" value="1"/>
</dbReference>
<gene>
    <name evidence="9" type="ORF">CR513_06336</name>
</gene>
<dbReference type="Pfam" id="PF17917">
    <property type="entry name" value="RT_RNaseH"/>
    <property type="match status" value="1"/>
</dbReference>
<dbReference type="AlphaFoldDB" id="A0A371I2R1"/>
<evidence type="ECO:0000259" key="7">
    <source>
        <dbReference type="Pfam" id="PF17917"/>
    </source>
</evidence>
<feature type="domain" description="Integrase zinc-binding" evidence="8">
    <location>
        <begin position="126"/>
        <end position="180"/>
    </location>
</feature>
<evidence type="ECO:0000256" key="4">
    <source>
        <dbReference type="ARBA" id="ARBA00022759"/>
    </source>
</evidence>
<comment type="caution">
    <text evidence="9">The sequence shown here is derived from an EMBL/GenBank/DDBJ whole genome shotgun (WGS) entry which is preliminary data.</text>
</comment>
<protein>
    <recommendedName>
        <fullName evidence="11">Retrovirus-related Pol polyprotein from transposon 17.6</fullName>
    </recommendedName>
</protein>
<feature type="non-terminal residue" evidence="9">
    <location>
        <position position="1"/>
    </location>
</feature>
<evidence type="ECO:0000256" key="3">
    <source>
        <dbReference type="ARBA" id="ARBA00022722"/>
    </source>
</evidence>
<keyword evidence="5" id="KW-0378">Hydrolase</keyword>
<sequence length="207" mass="24516">MMPLVLVSQLNYSTYNRKLYALVRALQTLQYYLFPNEFVIHSDHEALKHFKGKGKLNKRHSKWVEFLEKFPYMIKCKQGKMNVVADALSMRHALISMLKTKMFGLDCIKEFYEKDHDFNEPFTIKRLMLVKETYEGGLISHFGELKTLKILNEDFYWPHMRKDVHNICKRCLACKLAKSRVFPHGLYTPFPIPTSPWIDISMDFILD</sequence>
<dbReference type="OrthoDB" id="1933708at2759"/>
<dbReference type="InterPro" id="IPR043502">
    <property type="entry name" value="DNA/RNA_pol_sf"/>
</dbReference>
<dbReference type="GO" id="GO:0016787">
    <property type="term" value="F:hydrolase activity"/>
    <property type="evidence" value="ECO:0007669"/>
    <property type="project" value="UniProtKB-KW"/>
</dbReference>
<keyword evidence="6" id="KW-0695">RNA-directed DNA polymerase</keyword>
<dbReference type="GO" id="GO:0004519">
    <property type="term" value="F:endonuclease activity"/>
    <property type="evidence" value="ECO:0007669"/>
    <property type="project" value="UniProtKB-KW"/>
</dbReference>
<keyword evidence="4" id="KW-0255">Endonuclease</keyword>
<dbReference type="PANTHER" id="PTHR35046:SF9">
    <property type="entry name" value="RNA-DIRECTED DNA POLYMERASE"/>
    <property type="match status" value="1"/>
</dbReference>
<name>A0A371I2R1_MUCPR</name>
<keyword evidence="10" id="KW-1185">Reference proteome</keyword>
<dbReference type="InterPro" id="IPR041588">
    <property type="entry name" value="Integrase_H2C2"/>
</dbReference>
<dbReference type="GO" id="GO:0003964">
    <property type="term" value="F:RNA-directed DNA polymerase activity"/>
    <property type="evidence" value="ECO:0007669"/>
    <property type="project" value="UniProtKB-KW"/>
</dbReference>
<dbReference type="Pfam" id="PF17921">
    <property type="entry name" value="Integrase_H2C2"/>
    <property type="match status" value="1"/>
</dbReference>
<dbReference type="PANTHER" id="PTHR35046">
    <property type="entry name" value="ZINC KNUCKLE (CCHC-TYPE) FAMILY PROTEIN"/>
    <property type="match status" value="1"/>
</dbReference>
<evidence type="ECO:0000313" key="10">
    <source>
        <dbReference type="Proteomes" id="UP000257109"/>
    </source>
</evidence>
<dbReference type="Proteomes" id="UP000257109">
    <property type="component" value="Unassembled WGS sequence"/>
</dbReference>
<evidence type="ECO:0000256" key="2">
    <source>
        <dbReference type="ARBA" id="ARBA00022695"/>
    </source>
</evidence>
<proteinExistence type="predicted"/>
<evidence type="ECO:0000256" key="6">
    <source>
        <dbReference type="ARBA" id="ARBA00022918"/>
    </source>
</evidence>
<dbReference type="SUPFAM" id="SSF56672">
    <property type="entry name" value="DNA/RNA polymerases"/>
    <property type="match status" value="1"/>
</dbReference>